<sequence length="165" mass="17922">MRLQPKTVKILALLGTGVLVVAVAFFAVLFVLVKDSDPRLPAVTAYAYGEAITVEPTRYCELDLTECSEEGSIAKLQVPVGYPLQLSLPTELSDAPWRLYATYDGPNGLEIVEQGYRPGQATAVSVRSKTTPEAKLLGVEIRLPSSVVDENGDPFQRAVWLIETA</sequence>
<name>A0A934NSL1_9NOCA</name>
<comment type="caution">
    <text evidence="2">The sequence shown here is derived from an EMBL/GenBank/DDBJ whole genome shotgun (WGS) entry which is preliminary data.</text>
</comment>
<accession>A0A934NSL1</accession>
<evidence type="ECO:0000313" key="3">
    <source>
        <dbReference type="Proteomes" id="UP000655868"/>
    </source>
</evidence>
<keyword evidence="1" id="KW-1133">Transmembrane helix</keyword>
<reference evidence="2" key="1">
    <citation type="submission" date="2020-12" db="EMBL/GenBank/DDBJ databases">
        <title>Antrihabitans popcorni sp. nov. and Antrihabitans auranticaus sp. nov., isolated from a larva cave.</title>
        <authorList>
            <person name="Lee S.D."/>
            <person name="Kim I.S."/>
        </authorList>
    </citation>
    <scope>NUCLEOTIDE SEQUENCE</scope>
    <source>
        <strain evidence="2">YC3-6</strain>
    </source>
</reference>
<evidence type="ECO:0000313" key="2">
    <source>
        <dbReference type="EMBL" id="MBJ8340671.1"/>
    </source>
</evidence>
<protein>
    <submittedName>
        <fullName evidence="2">DUF2771 domain-containing protein</fullName>
    </submittedName>
</protein>
<keyword evidence="1" id="KW-0472">Membrane</keyword>
<dbReference type="InterPro" id="IPR024495">
    <property type="entry name" value="DUF2771"/>
</dbReference>
<feature type="transmembrane region" description="Helical" evidence="1">
    <location>
        <begin position="12"/>
        <end position="33"/>
    </location>
</feature>
<dbReference type="Proteomes" id="UP000655868">
    <property type="component" value="Unassembled WGS sequence"/>
</dbReference>
<organism evidence="2 3">
    <name type="scientific">Antrihabitans stalagmiti</name>
    <dbReference type="NCBI Taxonomy" id="2799499"/>
    <lineage>
        <taxon>Bacteria</taxon>
        <taxon>Bacillati</taxon>
        <taxon>Actinomycetota</taxon>
        <taxon>Actinomycetes</taxon>
        <taxon>Mycobacteriales</taxon>
        <taxon>Nocardiaceae</taxon>
        <taxon>Antrihabitans</taxon>
    </lineage>
</organism>
<proteinExistence type="predicted"/>
<dbReference type="Pfam" id="PF10969">
    <property type="entry name" value="DUF2771"/>
    <property type="match status" value="1"/>
</dbReference>
<dbReference type="AlphaFoldDB" id="A0A934NSL1"/>
<keyword evidence="3" id="KW-1185">Reference proteome</keyword>
<dbReference type="EMBL" id="JAEMNV010000005">
    <property type="protein sequence ID" value="MBJ8340671.1"/>
    <property type="molecule type" value="Genomic_DNA"/>
</dbReference>
<evidence type="ECO:0000256" key="1">
    <source>
        <dbReference type="SAM" id="Phobius"/>
    </source>
</evidence>
<keyword evidence="1" id="KW-0812">Transmembrane</keyword>
<gene>
    <name evidence="2" type="ORF">JGU71_17405</name>
</gene>
<dbReference type="RefSeq" id="WP_199705542.1">
    <property type="nucleotide sequence ID" value="NZ_JAEMNV010000005.1"/>
</dbReference>